<sequence>MEIRDWIRPVRTSMVFCELRGRQLLLNSQRHQQFVTSSSVEEYYNDETAVLYALIKILPVDVRWGNPFAFSESSLYFNDLFIREPANNLVDWTAENFLEILCGVFHGNEEVEVENVYLHLFFAKMFDCPEDNMYHRDPQHVVNI</sequence>
<dbReference type="EMBL" id="CP090896">
    <property type="protein sequence ID" value="ULT84715.1"/>
    <property type="molecule type" value="Genomic_DNA"/>
</dbReference>
<dbReference type="Proteomes" id="UP000827892">
    <property type="component" value="Chromosome X"/>
</dbReference>
<protein>
    <submittedName>
        <fullName evidence="1">Uncharacterized protein</fullName>
    </submittedName>
</protein>
<evidence type="ECO:0000313" key="2">
    <source>
        <dbReference type="Proteomes" id="UP000827892"/>
    </source>
</evidence>
<proteinExistence type="predicted"/>
<accession>A0AAE9CXJ7</accession>
<reference evidence="1 2" key="1">
    <citation type="submission" date="2022-05" db="EMBL/GenBank/DDBJ databases">
        <title>Chromosome-level reference genomes for two strains of Caenorhabditis briggsae: an improved platform for comparative genomics.</title>
        <authorList>
            <person name="Stevens L."/>
            <person name="Andersen E.C."/>
        </authorList>
    </citation>
    <scope>NUCLEOTIDE SEQUENCE [LARGE SCALE GENOMIC DNA]</scope>
    <source>
        <strain evidence="1">QX1410_ONT</strain>
        <tissue evidence="1">Whole-organism</tissue>
    </source>
</reference>
<gene>
    <name evidence="1" type="ORF">L3Y34_013404</name>
</gene>
<name>A0AAE9CXJ7_CAEBR</name>
<organism evidence="1 2">
    <name type="scientific">Caenorhabditis briggsae</name>
    <dbReference type="NCBI Taxonomy" id="6238"/>
    <lineage>
        <taxon>Eukaryota</taxon>
        <taxon>Metazoa</taxon>
        <taxon>Ecdysozoa</taxon>
        <taxon>Nematoda</taxon>
        <taxon>Chromadorea</taxon>
        <taxon>Rhabditida</taxon>
        <taxon>Rhabditina</taxon>
        <taxon>Rhabditomorpha</taxon>
        <taxon>Rhabditoidea</taxon>
        <taxon>Rhabditidae</taxon>
        <taxon>Peloderinae</taxon>
        <taxon>Caenorhabditis</taxon>
    </lineage>
</organism>
<evidence type="ECO:0000313" key="1">
    <source>
        <dbReference type="EMBL" id="ULT84715.1"/>
    </source>
</evidence>
<dbReference type="AlphaFoldDB" id="A0AAE9CXJ7"/>